<dbReference type="PANTHER" id="PTHR33993:SF14">
    <property type="entry name" value="GB|AAF24581.1"/>
    <property type="match status" value="1"/>
</dbReference>
<evidence type="ECO:0000313" key="3">
    <source>
        <dbReference type="Proteomes" id="UP000182486"/>
    </source>
</evidence>
<dbReference type="Gene3D" id="3.10.180.10">
    <property type="entry name" value="2,3-Dihydroxybiphenyl 1,2-Dioxygenase, domain 1"/>
    <property type="match status" value="1"/>
</dbReference>
<dbReference type="Pfam" id="PF00903">
    <property type="entry name" value="Glyoxalase"/>
    <property type="match status" value="1"/>
</dbReference>
<dbReference type="Proteomes" id="UP000182486">
    <property type="component" value="Unassembled WGS sequence"/>
</dbReference>
<name>A0A1K0GFY5_9ACTN</name>
<reference evidence="2 3" key="1">
    <citation type="submission" date="2016-09" db="EMBL/GenBank/DDBJ databases">
        <title>Couchioplanes caeruleus draft genome sequence.</title>
        <authorList>
            <person name="Sheehan J."/>
            <person name="Caffrey P."/>
        </authorList>
    </citation>
    <scope>NUCLEOTIDE SEQUENCE [LARGE SCALE GENOMIC DNA]</scope>
    <source>
        <strain evidence="2 3">DSM 43634</strain>
    </source>
</reference>
<evidence type="ECO:0000259" key="1">
    <source>
        <dbReference type="PROSITE" id="PS51819"/>
    </source>
</evidence>
<comment type="caution">
    <text evidence="2">The sequence shown here is derived from an EMBL/GenBank/DDBJ whole genome shotgun (WGS) entry which is preliminary data.</text>
</comment>
<dbReference type="AlphaFoldDB" id="A0A1K0GFY5"/>
<evidence type="ECO:0000313" key="2">
    <source>
        <dbReference type="EMBL" id="OJF11078.1"/>
    </source>
</evidence>
<dbReference type="RefSeq" id="WP_071808389.1">
    <property type="nucleotide sequence ID" value="NZ_MEIA01000439.1"/>
</dbReference>
<dbReference type="InterPro" id="IPR004360">
    <property type="entry name" value="Glyas_Fos-R_dOase_dom"/>
</dbReference>
<dbReference type="PROSITE" id="PS51819">
    <property type="entry name" value="VOC"/>
    <property type="match status" value="1"/>
</dbReference>
<accession>A0A1K0GFY5</accession>
<dbReference type="InterPro" id="IPR037523">
    <property type="entry name" value="VOC_core"/>
</dbReference>
<dbReference type="InterPro" id="IPR029068">
    <property type="entry name" value="Glyas_Bleomycin-R_OHBP_Dase"/>
</dbReference>
<dbReference type="PANTHER" id="PTHR33993">
    <property type="entry name" value="GLYOXALASE-RELATED"/>
    <property type="match status" value="1"/>
</dbReference>
<protein>
    <recommendedName>
        <fullName evidence="1">VOC domain-containing protein</fullName>
    </recommendedName>
</protein>
<dbReference type="InterPro" id="IPR052164">
    <property type="entry name" value="Anthracycline_SecMetBiosynth"/>
</dbReference>
<organism evidence="2 3">
    <name type="scientific">Couchioplanes caeruleus subsp. caeruleus</name>
    <dbReference type="NCBI Taxonomy" id="56427"/>
    <lineage>
        <taxon>Bacteria</taxon>
        <taxon>Bacillati</taxon>
        <taxon>Actinomycetota</taxon>
        <taxon>Actinomycetes</taxon>
        <taxon>Micromonosporales</taxon>
        <taxon>Micromonosporaceae</taxon>
        <taxon>Couchioplanes</taxon>
    </lineage>
</organism>
<dbReference type="EMBL" id="MEIA01000439">
    <property type="protein sequence ID" value="OJF11078.1"/>
    <property type="molecule type" value="Genomic_DNA"/>
</dbReference>
<dbReference type="SUPFAM" id="SSF54593">
    <property type="entry name" value="Glyoxalase/Bleomycin resistance protein/Dihydroxybiphenyl dioxygenase"/>
    <property type="match status" value="1"/>
</dbReference>
<sequence>MTVAVPPHGAIGWFEIGSAEPDVAEEFYGGLFGWQFTGGRSAGFDYRDISTGPEHPVRGGLLNTEGRAPGYAVFVVLVDDVAVTCDETRRLGGRVDLGPVMTETGVVCAYLSDPQGNRFAVFTPPGR</sequence>
<keyword evidence="3" id="KW-1185">Reference proteome</keyword>
<feature type="domain" description="VOC" evidence="1">
    <location>
        <begin position="10"/>
        <end position="124"/>
    </location>
</feature>
<gene>
    <name evidence="2" type="ORF">BG844_28455</name>
</gene>
<proteinExistence type="predicted"/>